<reference evidence="3 6" key="2">
    <citation type="submission" date="2017-12" db="EMBL/GenBank/DDBJ databases">
        <authorList>
            <person name="Paulsen S."/>
            <person name="Gram L.K."/>
        </authorList>
    </citation>
    <scope>NUCLEOTIDE SEQUENCE [LARGE SCALE GENOMIC DNA]</scope>
    <source>
        <strain evidence="3 6">S1607</strain>
    </source>
</reference>
<dbReference type="Proteomes" id="UP000016521">
    <property type="component" value="Chromosome II"/>
</dbReference>
<gene>
    <name evidence="3" type="ORF">CWB74_14035</name>
    <name evidence="2" type="ORF">D0511_20510</name>
    <name evidence="1" type="ORF">PPIS_b0006</name>
</gene>
<accession>A0A1Z3NPI3</accession>
<reference evidence="2 5" key="3">
    <citation type="submission" date="2018-08" db="EMBL/GenBank/DDBJ databases">
        <title>Whole Genome Sequences of Two Pseudoalteromonas piscicida Strains, DE1-A and DE2-A, which Exhibit Strong Antibacterial Activity against Vibrio vulnificus.</title>
        <authorList>
            <person name="Richards G.P."/>
            <person name="Needleman D.S."/>
            <person name="Watson M.A."/>
            <person name="Polson S.W."/>
        </authorList>
    </citation>
    <scope>NUCLEOTIDE SEQUENCE [LARGE SCALE GENOMIC DNA]</scope>
    <source>
        <strain evidence="2 5">DE2-A</strain>
    </source>
</reference>
<protein>
    <submittedName>
        <fullName evidence="2">Uncharacterized protein</fullName>
    </submittedName>
</protein>
<proteinExistence type="predicted"/>
<dbReference type="KEGG" id="ppis:B1L02_20785"/>
<evidence type="ECO:0000313" key="5">
    <source>
        <dbReference type="Proteomes" id="UP000258102"/>
    </source>
</evidence>
<dbReference type="AlphaFoldDB" id="A0A1Z3NPI3"/>
<evidence type="ECO:0000313" key="6">
    <source>
        <dbReference type="Proteomes" id="UP000305423"/>
    </source>
</evidence>
<evidence type="ECO:0000313" key="2">
    <source>
        <dbReference type="EMBL" id="AXR04308.1"/>
    </source>
</evidence>
<dbReference type="RefSeq" id="WP_010376203.1">
    <property type="nucleotide sequence ID" value="NZ_CP011925.1"/>
</dbReference>
<reference evidence="3" key="5">
    <citation type="submission" date="2019-09" db="EMBL/GenBank/DDBJ databases">
        <title>Co-occurence of chitin degradation, pigmentation and bioactivity in marine Pseudoalteromonas.</title>
        <authorList>
            <person name="Sonnenschein E.C."/>
            <person name="Bech P.K."/>
        </authorList>
    </citation>
    <scope>NUCLEOTIDE SEQUENCE</scope>
    <source>
        <strain evidence="3">S1607</strain>
    </source>
</reference>
<sequence>MLCYDATISHLNFIETQSESDYDLLNEVASSEDLSSILTMLLFDDTLSDKLKRQVRQQLKKLKAKSK</sequence>
<evidence type="ECO:0000313" key="4">
    <source>
        <dbReference type="Proteomes" id="UP000016521"/>
    </source>
</evidence>
<dbReference type="Proteomes" id="UP000305423">
    <property type="component" value="Unassembled WGS sequence"/>
</dbReference>
<evidence type="ECO:0000313" key="3">
    <source>
        <dbReference type="EMBL" id="TMN76312.1"/>
    </source>
</evidence>
<dbReference type="Proteomes" id="UP000258102">
    <property type="component" value="Chromosome 2"/>
</dbReference>
<keyword evidence="4" id="KW-1185">Reference proteome</keyword>
<reference evidence="1 4" key="1">
    <citation type="submission" date="2015-06" db="EMBL/GenBank/DDBJ databases">
        <authorList>
            <person name="Xie B.-B."/>
            <person name="Rong J.-C."/>
            <person name="Qin Q.-L."/>
            <person name="Zhang Y.-Z."/>
        </authorList>
    </citation>
    <scope>NUCLEOTIDE SEQUENCE [LARGE SCALE GENOMIC DNA]</scope>
    <source>
        <strain evidence="1 4">JCM 20779</strain>
    </source>
</reference>
<dbReference type="EMBL" id="CP031762">
    <property type="protein sequence ID" value="AXR04308.1"/>
    <property type="molecule type" value="Genomic_DNA"/>
</dbReference>
<reference evidence="6" key="4">
    <citation type="submission" date="2019-06" db="EMBL/GenBank/DDBJ databases">
        <title>Co-occurence of chitin degradation, pigmentation and bioactivity in marine Pseudoalteromonas.</title>
        <authorList>
            <person name="Sonnenschein E.C."/>
            <person name="Bech P.K."/>
        </authorList>
    </citation>
    <scope>NUCLEOTIDE SEQUENCE [LARGE SCALE GENOMIC DNA]</scope>
    <source>
        <strain evidence="6">S1607</strain>
    </source>
</reference>
<organism evidence="2 5">
    <name type="scientific">Pseudoalteromonas piscicida</name>
    <dbReference type="NCBI Taxonomy" id="43662"/>
    <lineage>
        <taxon>Bacteria</taxon>
        <taxon>Pseudomonadati</taxon>
        <taxon>Pseudomonadota</taxon>
        <taxon>Gammaproteobacteria</taxon>
        <taxon>Alteromonadales</taxon>
        <taxon>Pseudoalteromonadaceae</taxon>
        <taxon>Pseudoalteromonas</taxon>
    </lineage>
</organism>
<dbReference type="GeneID" id="98338258"/>
<name>A0A1Z3NPI3_PSEO7</name>
<dbReference type="OrthoDB" id="6315101at2"/>
<dbReference type="EMBL" id="CP011925">
    <property type="protein sequence ID" value="ATD09248.1"/>
    <property type="molecule type" value="Genomic_DNA"/>
</dbReference>
<dbReference type="EMBL" id="PNEL01000032">
    <property type="protein sequence ID" value="TMN76312.1"/>
    <property type="molecule type" value="Genomic_DNA"/>
</dbReference>
<evidence type="ECO:0000313" key="1">
    <source>
        <dbReference type="EMBL" id="ATD09248.1"/>
    </source>
</evidence>